<dbReference type="RefSeq" id="XP_018158237.1">
    <property type="nucleotide sequence ID" value="XM_018300387.1"/>
</dbReference>
<dbReference type="AlphaFoldDB" id="A0A1B7YCY4"/>
<keyword evidence="1" id="KW-0732">Signal</keyword>
<feature type="signal peptide" evidence="1">
    <location>
        <begin position="1"/>
        <end position="21"/>
    </location>
</feature>
<reference evidence="3" key="1">
    <citation type="journal article" date="2017" name="BMC Genomics">
        <title>Gapless genome assembly of Colletotrichum higginsianum reveals chromosome structure and association of transposable elements with secondary metabolite gene clusters.</title>
        <authorList>
            <person name="Dallery J.-F."/>
            <person name="Lapalu N."/>
            <person name="Zampounis A."/>
            <person name="Pigne S."/>
            <person name="Luyten I."/>
            <person name="Amselem J."/>
            <person name="Wittenberg A.H.J."/>
            <person name="Zhou S."/>
            <person name="de Queiroz M.V."/>
            <person name="Robin G.P."/>
            <person name="Auger A."/>
            <person name="Hainaut M."/>
            <person name="Henrissat B."/>
            <person name="Kim K.-T."/>
            <person name="Lee Y.-H."/>
            <person name="Lespinet O."/>
            <person name="Schwartz D.C."/>
            <person name="Thon M.R."/>
            <person name="O'Connell R.J."/>
        </authorList>
    </citation>
    <scope>NUCLEOTIDE SEQUENCE [LARGE SCALE GENOMIC DNA]</scope>
    <source>
        <strain evidence="3">IMI 349063</strain>
    </source>
</reference>
<sequence>MIDALVVFLKLLLIQFDLVCYECDKQYVWVSRRDEPKTARASLRSLYAYFIDKELADIGAKTAKFAQDARKEFENKWDRMSSAKIEGRDDAFENSKGHDSWCTAKKLKFPRPSVTQGASVYGAYGWKGVTHLTRQTRTRASVFRSRSLRH</sequence>
<keyword evidence="3" id="KW-1185">Reference proteome</keyword>
<dbReference type="VEuPathDB" id="FungiDB:CH63R_05412"/>
<protein>
    <submittedName>
        <fullName evidence="2">Uncharacterized protein</fullName>
    </submittedName>
</protein>
<dbReference type="EMBL" id="LTAN01000004">
    <property type="protein sequence ID" value="OBR09720.1"/>
    <property type="molecule type" value="Genomic_DNA"/>
</dbReference>
<dbReference type="GeneID" id="28864494"/>
<comment type="caution">
    <text evidence="2">The sequence shown here is derived from an EMBL/GenBank/DDBJ whole genome shotgun (WGS) entry which is preliminary data.</text>
</comment>
<name>A0A1B7YCY4_COLHI</name>
<dbReference type="KEGG" id="chig:CH63R_05412"/>
<dbReference type="Proteomes" id="UP000092177">
    <property type="component" value="Chromosome 4"/>
</dbReference>
<organism evidence="2 3">
    <name type="scientific">Colletotrichum higginsianum (strain IMI 349063)</name>
    <name type="common">Crucifer anthracnose fungus</name>
    <dbReference type="NCBI Taxonomy" id="759273"/>
    <lineage>
        <taxon>Eukaryota</taxon>
        <taxon>Fungi</taxon>
        <taxon>Dikarya</taxon>
        <taxon>Ascomycota</taxon>
        <taxon>Pezizomycotina</taxon>
        <taxon>Sordariomycetes</taxon>
        <taxon>Hypocreomycetidae</taxon>
        <taxon>Glomerellales</taxon>
        <taxon>Glomerellaceae</taxon>
        <taxon>Colletotrichum</taxon>
        <taxon>Colletotrichum destructivum species complex</taxon>
    </lineage>
</organism>
<gene>
    <name evidence="2" type="ORF">CH63R_05412</name>
</gene>
<evidence type="ECO:0000313" key="3">
    <source>
        <dbReference type="Proteomes" id="UP000092177"/>
    </source>
</evidence>
<proteinExistence type="predicted"/>
<feature type="chain" id="PRO_5008601550" evidence="1">
    <location>
        <begin position="22"/>
        <end position="150"/>
    </location>
</feature>
<dbReference type="OrthoDB" id="4820691at2759"/>
<accession>A0A1B7YCY4</accession>
<evidence type="ECO:0000256" key="1">
    <source>
        <dbReference type="SAM" id="SignalP"/>
    </source>
</evidence>
<evidence type="ECO:0000313" key="2">
    <source>
        <dbReference type="EMBL" id="OBR09720.1"/>
    </source>
</evidence>